<organism evidence="1 2">
    <name type="scientific">Mycena chlorophos</name>
    <name type="common">Agaric fungus</name>
    <name type="synonym">Agaricus chlorophos</name>
    <dbReference type="NCBI Taxonomy" id="658473"/>
    <lineage>
        <taxon>Eukaryota</taxon>
        <taxon>Fungi</taxon>
        <taxon>Dikarya</taxon>
        <taxon>Basidiomycota</taxon>
        <taxon>Agaricomycotina</taxon>
        <taxon>Agaricomycetes</taxon>
        <taxon>Agaricomycetidae</taxon>
        <taxon>Agaricales</taxon>
        <taxon>Marasmiineae</taxon>
        <taxon>Mycenaceae</taxon>
        <taxon>Mycena</taxon>
    </lineage>
</organism>
<dbReference type="Proteomes" id="UP000815677">
    <property type="component" value="Unassembled WGS sequence"/>
</dbReference>
<reference evidence="1" key="1">
    <citation type="submission" date="2014-09" db="EMBL/GenBank/DDBJ databases">
        <title>Genome sequence of the luminous mushroom Mycena chlorophos for searching fungal bioluminescence genes.</title>
        <authorList>
            <person name="Tanaka Y."/>
            <person name="Kasuga D."/>
            <person name="Oba Y."/>
            <person name="Hase S."/>
            <person name="Sato K."/>
            <person name="Oba Y."/>
            <person name="Sakakibara Y."/>
        </authorList>
    </citation>
    <scope>NUCLEOTIDE SEQUENCE</scope>
</reference>
<keyword evidence="2" id="KW-1185">Reference proteome</keyword>
<accession>A0ABQ0L5M8</accession>
<sequence length="361" mass="40732">MIPTLLLVAKRVHFWLEPMLYRNLSFHTLDKTASKPGPELALLRFLESAPSPMVSDVAPPRLSPELELHIFAGTASAQPSMVPTLLLVAKRVHFWLEPMLYRNLSFHTLDKTAAKPGPELALLRFLESGTRPPEFFANAVNNIYLLPQFFPPSRPDAWSIAELKKLLNACTGTQNLLVLVSTYPGDHVYWETVQTMRPRRLVLVIPASNEKIDFSGLPIFRGVERLMVVDTQSELERHVAGLLDGRRTGNLARLTHLALPAGSQTDVGLLQRLLAPPDSSSGFQLQMLLLQAPATWRIPDELKDLRIVVMHIDATNDWFWEVEDGRQGFWERAEKIMEDKSQIERIIDSVAAQLEARHSSM</sequence>
<dbReference type="EMBL" id="DF842477">
    <property type="protein sequence ID" value="GAT46408.1"/>
    <property type="molecule type" value="Genomic_DNA"/>
</dbReference>
<evidence type="ECO:0000313" key="2">
    <source>
        <dbReference type="Proteomes" id="UP000815677"/>
    </source>
</evidence>
<evidence type="ECO:0000313" key="1">
    <source>
        <dbReference type="EMBL" id="GAT46408.1"/>
    </source>
</evidence>
<gene>
    <name evidence="1" type="ORF">MCHLO_03940</name>
</gene>
<name>A0ABQ0L5M8_MYCCL</name>
<protein>
    <submittedName>
        <fullName evidence="1">Uncharacterized protein</fullName>
    </submittedName>
</protein>
<proteinExistence type="predicted"/>